<comment type="caution">
    <text evidence="1">The sequence shown here is derived from an EMBL/GenBank/DDBJ whole genome shotgun (WGS) entry which is preliminary data.</text>
</comment>
<sequence length="200" mass="22477">MSVVIDFVSAVCQRKDWPSHKLSCMEPKRMPSDFLQHLLDGAEKFVLKYQCETFAVTRLGYQQVKGWWKGPLETKGQFQARFQKATRAFAWAITIRLKHEVGYPKGQLSHSDFAYVPGTGKLVSSTEYGSPEQRDMLISVHESRGQGGGRRSALVESYSEAAQVQRAGSCLVQGQFPQNWVDSGQYHTVVDVRLEVGSVM</sequence>
<name>A0A9P5PPB1_9AGAR</name>
<protein>
    <submittedName>
        <fullName evidence="1">Uncharacterized protein</fullName>
    </submittedName>
</protein>
<dbReference type="OrthoDB" id="245563at2759"/>
<reference evidence="1" key="1">
    <citation type="submission" date="2020-11" db="EMBL/GenBank/DDBJ databases">
        <authorList>
            <consortium name="DOE Joint Genome Institute"/>
            <person name="Ahrendt S."/>
            <person name="Riley R."/>
            <person name="Andreopoulos W."/>
            <person name="Labutti K."/>
            <person name="Pangilinan J."/>
            <person name="Ruiz-Duenas F.J."/>
            <person name="Barrasa J.M."/>
            <person name="Sanchez-Garcia M."/>
            <person name="Camarero S."/>
            <person name="Miyauchi S."/>
            <person name="Serrano A."/>
            <person name="Linde D."/>
            <person name="Babiker R."/>
            <person name="Drula E."/>
            <person name="Ayuso-Fernandez I."/>
            <person name="Pacheco R."/>
            <person name="Padilla G."/>
            <person name="Ferreira P."/>
            <person name="Barriuso J."/>
            <person name="Kellner H."/>
            <person name="Castanera R."/>
            <person name="Alfaro M."/>
            <person name="Ramirez L."/>
            <person name="Pisabarro A.G."/>
            <person name="Kuo A."/>
            <person name="Tritt A."/>
            <person name="Lipzen A."/>
            <person name="He G."/>
            <person name="Yan M."/>
            <person name="Ng V."/>
            <person name="Cullen D."/>
            <person name="Martin F."/>
            <person name="Rosso M.-N."/>
            <person name="Henrissat B."/>
            <person name="Hibbett D."/>
            <person name="Martinez A.T."/>
            <person name="Grigoriev I.V."/>
        </authorList>
    </citation>
    <scope>NUCLEOTIDE SEQUENCE</scope>
    <source>
        <strain evidence="1">AH 40177</strain>
    </source>
</reference>
<accession>A0A9P5PPB1</accession>
<dbReference type="EMBL" id="JADNRY010000093">
    <property type="protein sequence ID" value="KAF9066102.1"/>
    <property type="molecule type" value="Genomic_DNA"/>
</dbReference>
<evidence type="ECO:0000313" key="2">
    <source>
        <dbReference type="Proteomes" id="UP000772434"/>
    </source>
</evidence>
<gene>
    <name evidence="1" type="ORF">BDP27DRAFT_1365944</name>
</gene>
<organism evidence="1 2">
    <name type="scientific">Rhodocollybia butyracea</name>
    <dbReference type="NCBI Taxonomy" id="206335"/>
    <lineage>
        <taxon>Eukaryota</taxon>
        <taxon>Fungi</taxon>
        <taxon>Dikarya</taxon>
        <taxon>Basidiomycota</taxon>
        <taxon>Agaricomycotina</taxon>
        <taxon>Agaricomycetes</taxon>
        <taxon>Agaricomycetidae</taxon>
        <taxon>Agaricales</taxon>
        <taxon>Marasmiineae</taxon>
        <taxon>Omphalotaceae</taxon>
        <taxon>Rhodocollybia</taxon>
    </lineage>
</organism>
<evidence type="ECO:0000313" key="1">
    <source>
        <dbReference type="EMBL" id="KAF9066102.1"/>
    </source>
</evidence>
<dbReference type="Proteomes" id="UP000772434">
    <property type="component" value="Unassembled WGS sequence"/>
</dbReference>
<keyword evidence="2" id="KW-1185">Reference proteome</keyword>
<dbReference type="AlphaFoldDB" id="A0A9P5PPB1"/>
<proteinExistence type="predicted"/>